<dbReference type="InterPro" id="IPR018253">
    <property type="entry name" value="DnaJ_domain_CS"/>
</dbReference>
<feature type="compositionally biased region" description="Basic and acidic residues" evidence="1">
    <location>
        <begin position="68"/>
        <end position="77"/>
    </location>
</feature>
<evidence type="ECO:0000313" key="7">
    <source>
        <dbReference type="Proteomes" id="UP000310708"/>
    </source>
</evidence>
<dbReference type="Proteomes" id="UP000310708">
    <property type="component" value="Unassembled WGS sequence"/>
</dbReference>
<protein>
    <submittedName>
        <fullName evidence="4">DnaJ-domain-containing protein</fullName>
    </submittedName>
</protein>
<feature type="region of interest" description="Disordered" evidence="1">
    <location>
        <begin position="65"/>
        <end position="93"/>
    </location>
</feature>
<dbReference type="PRINTS" id="PR00625">
    <property type="entry name" value="JDOMAIN"/>
</dbReference>
<evidence type="ECO:0000256" key="2">
    <source>
        <dbReference type="SAM" id="Phobius"/>
    </source>
</evidence>
<dbReference type="EMBL" id="SPRO01000065">
    <property type="protein sequence ID" value="TIC24869.1"/>
    <property type="molecule type" value="Genomic_DNA"/>
</dbReference>
<feature type="compositionally biased region" description="Polar residues" evidence="1">
    <location>
        <begin position="78"/>
        <end position="87"/>
    </location>
</feature>
<accession>A0A4T0MTA9</accession>
<keyword evidence="2" id="KW-0472">Membrane</keyword>
<dbReference type="InterPro" id="IPR036869">
    <property type="entry name" value="J_dom_sf"/>
</dbReference>
<feature type="transmembrane region" description="Helical" evidence="2">
    <location>
        <begin position="163"/>
        <end position="183"/>
    </location>
</feature>
<gene>
    <name evidence="5" type="ORF">E3Q01_03808</name>
    <name evidence="4" type="ORF">E3Q10_03917</name>
</gene>
<evidence type="ECO:0000259" key="3">
    <source>
        <dbReference type="PROSITE" id="PS50076"/>
    </source>
</evidence>
<dbReference type="PROSITE" id="PS50076">
    <property type="entry name" value="DNAJ_2"/>
    <property type="match status" value="1"/>
</dbReference>
<dbReference type="PANTHER" id="PTHR44873">
    <property type="entry name" value="DNAJ HOMOLOG SUBFAMILY C MEMBER 30, MITOCHONDRIAL"/>
    <property type="match status" value="1"/>
</dbReference>
<comment type="caution">
    <text evidence="4">The sequence shown here is derived from an EMBL/GenBank/DDBJ whole genome shotgun (WGS) entry which is preliminary data.</text>
</comment>
<reference evidence="6 7" key="1">
    <citation type="submission" date="2019-03" db="EMBL/GenBank/DDBJ databases">
        <title>Sequencing 25 genomes of Wallemia mellicola.</title>
        <authorList>
            <person name="Gostincar C."/>
        </authorList>
    </citation>
    <scope>NUCLEOTIDE SEQUENCE [LARGE SCALE GENOMIC DNA]</scope>
    <source>
        <strain evidence="5 7">EXF-757</strain>
        <strain evidence="4 6">EXF-8738</strain>
    </source>
</reference>
<proteinExistence type="predicted"/>
<dbReference type="Proteomes" id="UP000305647">
    <property type="component" value="Unassembled WGS sequence"/>
</dbReference>
<dbReference type="Pfam" id="PF00226">
    <property type="entry name" value="DnaJ"/>
    <property type="match status" value="1"/>
</dbReference>
<organism evidence="4 6">
    <name type="scientific">Wallemia mellicola</name>
    <dbReference type="NCBI Taxonomy" id="1708541"/>
    <lineage>
        <taxon>Eukaryota</taxon>
        <taxon>Fungi</taxon>
        <taxon>Dikarya</taxon>
        <taxon>Basidiomycota</taxon>
        <taxon>Wallemiomycotina</taxon>
        <taxon>Wallemiomycetes</taxon>
        <taxon>Wallemiales</taxon>
        <taxon>Wallemiaceae</taxon>
        <taxon>Wallemia</taxon>
    </lineage>
</organism>
<feature type="domain" description="J" evidence="3">
    <location>
        <begin position="13"/>
        <end position="77"/>
    </location>
</feature>
<sequence length="211" mass="24874">MKRHFSLSARLLSHYDTLNLDMSATPQQIKLAFYKLSKEFHPDKNDSPDAKRVYQSITEAYSILGDPPSRRSYDRQIDSGNTSSYGYPSSPGLDARRRQRANYAWTHTGRHHAQQRSNWQKYKQDSSYYNHSARSHAWWSEIYQRRSRPTKHKEDSYLKDSTFWRYVHTLSLFGLLFGFAGLLRYGSDSPQLANRKRDLRKKDENLSLDNK</sequence>
<dbReference type="PROSITE" id="PS00636">
    <property type="entry name" value="DNAJ_1"/>
    <property type="match status" value="1"/>
</dbReference>
<evidence type="ECO:0000313" key="5">
    <source>
        <dbReference type="EMBL" id="TIC62668.1"/>
    </source>
</evidence>
<dbReference type="InterPro" id="IPR001623">
    <property type="entry name" value="DnaJ_domain"/>
</dbReference>
<name>A0A4T0MTA9_9BASI</name>
<keyword evidence="2" id="KW-1133">Transmembrane helix</keyword>
<dbReference type="EMBL" id="SPRX01000064">
    <property type="protein sequence ID" value="TIC62668.1"/>
    <property type="molecule type" value="Genomic_DNA"/>
</dbReference>
<dbReference type="PANTHER" id="PTHR44873:SF1">
    <property type="entry name" value="DNAJ HOMOLOG SUBFAMILY C MEMBER 30, MITOCHONDRIAL"/>
    <property type="match status" value="1"/>
</dbReference>
<evidence type="ECO:0000256" key="1">
    <source>
        <dbReference type="SAM" id="MobiDB-lite"/>
    </source>
</evidence>
<evidence type="ECO:0000313" key="4">
    <source>
        <dbReference type="EMBL" id="TIC24869.1"/>
    </source>
</evidence>
<dbReference type="Gene3D" id="1.10.287.110">
    <property type="entry name" value="DnaJ domain"/>
    <property type="match status" value="1"/>
</dbReference>
<keyword evidence="2" id="KW-0812">Transmembrane</keyword>
<dbReference type="SUPFAM" id="SSF46565">
    <property type="entry name" value="Chaperone J-domain"/>
    <property type="match status" value="1"/>
</dbReference>
<dbReference type="InterPro" id="IPR053025">
    <property type="entry name" value="Mito_ATP_Synthase-Asso"/>
</dbReference>
<dbReference type="SMART" id="SM00271">
    <property type="entry name" value="DnaJ"/>
    <property type="match status" value="1"/>
</dbReference>
<dbReference type="CDD" id="cd06257">
    <property type="entry name" value="DnaJ"/>
    <property type="match status" value="1"/>
</dbReference>
<evidence type="ECO:0000313" key="6">
    <source>
        <dbReference type="Proteomes" id="UP000305647"/>
    </source>
</evidence>
<dbReference type="AlphaFoldDB" id="A0A4T0MTA9"/>